<reference evidence="3 4" key="1">
    <citation type="submission" date="2018-09" db="EMBL/GenBank/DDBJ databases">
        <title>Sphingomonas peninsula sp. nov., isolated from fildes peninsula, Antarctic soil.</title>
        <authorList>
            <person name="Yingchao G."/>
        </authorList>
    </citation>
    <scope>NUCLEOTIDE SEQUENCE [LARGE SCALE GENOMIC DNA]</scope>
    <source>
        <strain evidence="3 4">YZ-8</strain>
    </source>
</reference>
<proteinExistence type="predicted"/>
<name>A0A494T996_SPHPE</name>
<feature type="transmembrane region" description="Helical" evidence="1">
    <location>
        <begin position="86"/>
        <end position="105"/>
    </location>
</feature>
<feature type="transmembrane region" description="Helical" evidence="1">
    <location>
        <begin position="249"/>
        <end position="266"/>
    </location>
</feature>
<feature type="transmembrane region" description="Helical" evidence="1">
    <location>
        <begin position="48"/>
        <end position="66"/>
    </location>
</feature>
<feature type="transmembrane region" description="Helical" evidence="1">
    <location>
        <begin position="125"/>
        <end position="142"/>
    </location>
</feature>
<dbReference type="GO" id="GO:0016747">
    <property type="term" value="F:acyltransferase activity, transferring groups other than amino-acyl groups"/>
    <property type="evidence" value="ECO:0007669"/>
    <property type="project" value="InterPro"/>
</dbReference>
<dbReference type="AlphaFoldDB" id="A0A494T996"/>
<feature type="transmembrane region" description="Helical" evidence="1">
    <location>
        <begin position="310"/>
        <end position="333"/>
    </location>
</feature>
<feature type="domain" description="Acyltransferase 3" evidence="2">
    <location>
        <begin position="43"/>
        <end position="351"/>
    </location>
</feature>
<keyword evidence="1" id="KW-0472">Membrane</keyword>
<keyword evidence="1" id="KW-1133">Transmembrane helix</keyword>
<dbReference type="OrthoDB" id="9767863at2"/>
<dbReference type="GO" id="GO:0016020">
    <property type="term" value="C:membrane"/>
    <property type="evidence" value="ECO:0007669"/>
    <property type="project" value="TreeGrafter"/>
</dbReference>
<protein>
    <submittedName>
        <fullName evidence="3">Acyltransferase</fullName>
    </submittedName>
</protein>
<feature type="transmembrane region" description="Helical" evidence="1">
    <location>
        <begin position="6"/>
        <end position="27"/>
    </location>
</feature>
<keyword evidence="3" id="KW-0808">Transferase</keyword>
<keyword evidence="1" id="KW-0812">Transmembrane</keyword>
<dbReference type="EMBL" id="CP032829">
    <property type="protein sequence ID" value="AYJ85937.1"/>
    <property type="molecule type" value="Genomic_DNA"/>
</dbReference>
<evidence type="ECO:0000256" key="1">
    <source>
        <dbReference type="SAM" id="Phobius"/>
    </source>
</evidence>
<keyword evidence="3" id="KW-0012">Acyltransferase</keyword>
<dbReference type="Proteomes" id="UP000276254">
    <property type="component" value="Chromosome"/>
</dbReference>
<accession>A0A494T996</accession>
<feature type="transmembrane region" description="Helical" evidence="1">
    <location>
        <begin position="191"/>
        <end position="207"/>
    </location>
</feature>
<dbReference type="Pfam" id="PF01757">
    <property type="entry name" value="Acyl_transf_3"/>
    <property type="match status" value="1"/>
</dbReference>
<feature type="transmembrane region" description="Helical" evidence="1">
    <location>
        <begin position="339"/>
        <end position="361"/>
    </location>
</feature>
<dbReference type="PANTHER" id="PTHR23028:SF53">
    <property type="entry name" value="ACYL_TRANSF_3 DOMAIN-CONTAINING PROTEIN"/>
    <property type="match status" value="1"/>
</dbReference>
<dbReference type="KEGG" id="spha:D3Y57_08065"/>
<evidence type="ECO:0000313" key="3">
    <source>
        <dbReference type="EMBL" id="AYJ85937.1"/>
    </source>
</evidence>
<keyword evidence="4" id="KW-1185">Reference proteome</keyword>
<organism evidence="3 4">
    <name type="scientific">Sphingomonas paeninsulae</name>
    <dbReference type="NCBI Taxonomy" id="2319844"/>
    <lineage>
        <taxon>Bacteria</taxon>
        <taxon>Pseudomonadati</taxon>
        <taxon>Pseudomonadota</taxon>
        <taxon>Alphaproteobacteria</taxon>
        <taxon>Sphingomonadales</taxon>
        <taxon>Sphingomonadaceae</taxon>
        <taxon>Sphingomonas</taxon>
    </lineage>
</organism>
<dbReference type="PANTHER" id="PTHR23028">
    <property type="entry name" value="ACETYLTRANSFERASE"/>
    <property type="match status" value="1"/>
</dbReference>
<dbReference type="InterPro" id="IPR002656">
    <property type="entry name" value="Acyl_transf_3_dom"/>
</dbReference>
<dbReference type="InterPro" id="IPR050879">
    <property type="entry name" value="Acyltransferase_3"/>
</dbReference>
<gene>
    <name evidence="3" type="ORF">D3Y57_08065</name>
</gene>
<feature type="transmembrane region" description="Helical" evidence="1">
    <location>
        <begin position="213"/>
        <end position="240"/>
    </location>
</feature>
<evidence type="ECO:0000313" key="4">
    <source>
        <dbReference type="Proteomes" id="UP000276254"/>
    </source>
</evidence>
<dbReference type="GO" id="GO:0000271">
    <property type="term" value="P:polysaccharide biosynthetic process"/>
    <property type="evidence" value="ECO:0007669"/>
    <property type="project" value="TreeGrafter"/>
</dbReference>
<sequence>MIDWVSGAAAFAFLLTIAVLALVIRILPLPSDAMVKGSAAKIHTLDGLRGVVALGVVVHHAIMTYLEQARGRTGAPESHFQNQLGSTGVAIFFMISAYLFCGALIRNDGRLDLVKFVESRLWRIIPLYSVLVCLTVFCAFYLTDFTLLVSPQKIVTSIVRLGLFSFVEIYPVNTANILHFFGQVWTLRFEWMLYALLPILGYFMRIARSPWPLFFGLFVCSVYNPLFSFFVVGAAAWVLVGCDSPRGKTLWQILGLAGFLIVLFGYHDSRAWPQAILLTPFFIAVLQGRRWFALLGMRPLRLLGDISFSLYLLHPFSLWIVSHMIVGVGRYPAMGMVELIGVIMLSAVLSIGVGVIGFKVIEQPLMGQRPLSNWLDARKTKRTRDLDGRSDWADEFDRDGGPGGIADDLLATATAKG</sequence>
<evidence type="ECO:0000259" key="2">
    <source>
        <dbReference type="Pfam" id="PF01757"/>
    </source>
</evidence>